<name>A0A4Z1IBI9_9HELO</name>
<evidence type="ECO:0000256" key="5">
    <source>
        <dbReference type="ARBA" id="ARBA00038359"/>
    </source>
</evidence>
<evidence type="ECO:0000256" key="3">
    <source>
        <dbReference type="ARBA" id="ARBA00022989"/>
    </source>
</evidence>
<evidence type="ECO:0000256" key="6">
    <source>
        <dbReference type="SAM" id="Phobius"/>
    </source>
</evidence>
<proteinExistence type="inferred from homology"/>
<evidence type="ECO:0000313" key="9">
    <source>
        <dbReference type="Proteomes" id="UP000297527"/>
    </source>
</evidence>
<feature type="transmembrane region" description="Helical" evidence="6">
    <location>
        <begin position="142"/>
        <end position="163"/>
    </location>
</feature>
<dbReference type="PANTHER" id="PTHR33048">
    <property type="entry name" value="PTH11-LIKE INTEGRAL MEMBRANE PROTEIN (AFU_ORTHOLOGUE AFUA_5G11245)"/>
    <property type="match status" value="1"/>
</dbReference>
<evidence type="ECO:0000259" key="7">
    <source>
        <dbReference type="Pfam" id="PF20684"/>
    </source>
</evidence>
<feature type="transmembrane region" description="Helical" evidence="6">
    <location>
        <begin position="193"/>
        <end position="216"/>
    </location>
</feature>
<keyword evidence="3 6" id="KW-1133">Transmembrane helix</keyword>
<protein>
    <recommendedName>
        <fullName evidence="7">Rhodopsin domain-containing protein</fullName>
    </recommendedName>
</protein>
<dbReference type="AlphaFoldDB" id="A0A4Z1IBI9"/>
<evidence type="ECO:0000256" key="1">
    <source>
        <dbReference type="ARBA" id="ARBA00004141"/>
    </source>
</evidence>
<dbReference type="EMBL" id="PQXN01000052">
    <property type="protein sequence ID" value="TGO58665.1"/>
    <property type="molecule type" value="Genomic_DNA"/>
</dbReference>
<keyword evidence="2 6" id="KW-0812">Transmembrane</keyword>
<feature type="transmembrane region" description="Helical" evidence="6">
    <location>
        <begin position="102"/>
        <end position="121"/>
    </location>
</feature>
<evidence type="ECO:0000256" key="4">
    <source>
        <dbReference type="ARBA" id="ARBA00023136"/>
    </source>
</evidence>
<dbReference type="PANTHER" id="PTHR33048:SF47">
    <property type="entry name" value="INTEGRAL MEMBRANE PROTEIN-RELATED"/>
    <property type="match status" value="1"/>
</dbReference>
<gene>
    <name evidence="8" type="ORF">BCON_0052g00090</name>
</gene>
<comment type="caution">
    <text evidence="8">The sequence shown here is derived from an EMBL/GenBank/DDBJ whole genome shotgun (WGS) entry which is preliminary data.</text>
</comment>
<dbReference type="OrthoDB" id="444631at2759"/>
<evidence type="ECO:0000256" key="2">
    <source>
        <dbReference type="ARBA" id="ARBA00022692"/>
    </source>
</evidence>
<evidence type="ECO:0000313" key="8">
    <source>
        <dbReference type="EMBL" id="TGO58665.1"/>
    </source>
</evidence>
<accession>A0A4Z1IBI9</accession>
<dbReference type="GO" id="GO:0016020">
    <property type="term" value="C:membrane"/>
    <property type="evidence" value="ECO:0007669"/>
    <property type="project" value="UniProtKB-SubCell"/>
</dbReference>
<keyword evidence="9" id="KW-1185">Reference proteome</keyword>
<dbReference type="Pfam" id="PF20684">
    <property type="entry name" value="Fung_rhodopsin"/>
    <property type="match status" value="1"/>
</dbReference>
<keyword evidence="4 6" id="KW-0472">Membrane</keyword>
<dbReference type="Proteomes" id="UP000297527">
    <property type="component" value="Unassembled WGS sequence"/>
</dbReference>
<sequence length="393" mass="44087">MSGQPQSLIPEPSLVKESVFKGIVWGGMVVSFLFVSFRLGVRLKNFRRLFLDDFFVVLGWSMIFATTIIWHFAAHDMFMSTAVASGQISPLDDPTYISDTEYYLRSSVAVIVLFYSSLVAIKMSFLIFFRRLTEGVDNKAQTIQWWTIFGIVIAVWLTCLGTIEYQCLAQPLMVIQSSGCIEQHSVNFQRATLIANCVLDVLSDILIITIPIAILWNVRIRRRQKLALAGLFSLTMITMTFAIVRVAVVSTASRLPDISWLYLWSAIEPPIGTISLYSKKQARVYAYTFLAVIISCLASFRGLFAKQEGSGVGGGKYVKTPQENDGSYKYEFQSKRRKKSIPLDDLTTTMVTTTISSGDYDRASTTSGNRISSNVVFPVNEPIENGNRRRVDL</sequence>
<feature type="transmembrane region" description="Helical" evidence="6">
    <location>
        <begin position="284"/>
        <end position="304"/>
    </location>
</feature>
<reference evidence="8 9" key="1">
    <citation type="submission" date="2017-12" db="EMBL/GenBank/DDBJ databases">
        <title>Comparative genomics of Botrytis spp.</title>
        <authorList>
            <person name="Valero-Jimenez C.A."/>
            <person name="Tapia P."/>
            <person name="Veloso J."/>
            <person name="Silva-Moreno E."/>
            <person name="Staats M."/>
            <person name="Valdes J.H."/>
            <person name="Van Kan J.A.L."/>
        </authorList>
    </citation>
    <scope>NUCLEOTIDE SEQUENCE [LARGE SCALE GENOMIC DNA]</scope>
    <source>
        <strain evidence="8 9">MUCL11595</strain>
    </source>
</reference>
<feature type="domain" description="Rhodopsin" evidence="7">
    <location>
        <begin position="38"/>
        <end position="275"/>
    </location>
</feature>
<comment type="similarity">
    <text evidence="5">Belongs to the SAT4 family.</text>
</comment>
<dbReference type="InterPro" id="IPR052337">
    <property type="entry name" value="SAT4-like"/>
</dbReference>
<organism evidence="8 9">
    <name type="scientific">Botryotinia convoluta</name>
    <dbReference type="NCBI Taxonomy" id="54673"/>
    <lineage>
        <taxon>Eukaryota</taxon>
        <taxon>Fungi</taxon>
        <taxon>Dikarya</taxon>
        <taxon>Ascomycota</taxon>
        <taxon>Pezizomycotina</taxon>
        <taxon>Leotiomycetes</taxon>
        <taxon>Helotiales</taxon>
        <taxon>Sclerotiniaceae</taxon>
        <taxon>Botryotinia</taxon>
    </lineage>
</organism>
<feature type="transmembrane region" description="Helical" evidence="6">
    <location>
        <begin position="22"/>
        <end position="41"/>
    </location>
</feature>
<comment type="subcellular location">
    <subcellularLocation>
        <location evidence="1">Membrane</location>
        <topology evidence="1">Multi-pass membrane protein</topology>
    </subcellularLocation>
</comment>
<feature type="transmembrane region" description="Helical" evidence="6">
    <location>
        <begin position="53"/>
        <end position="73"/>
    </location>
</feature>
<dbReference type="InterPro" id="IPR049326">
    <property type="entry name" value="Rhodopsin_dom_fungi"/>
</dbReference>
<feature type="transmembrane region" description="Helical" evidence="6">
    <location>
        <begin position="228"/>
        <end position="248"/>
    </location>
</feature>